<keyword evidence="2" id="KW-1185">Reference proteome</keyword>
<dbReference type="KEGG" id="tum:CBW65_07805"/>
<dbReference type="AlphaFoldDB" id="A0A1Y0IKH9"/>
<evidence type="ECO:0000313" key="1">
    <source>
        <dbReference type="EMBL" id="ARU61002.1"/>
    </source>
</evidence>
<dbReference type="RefSeq" id="WP_087456387.1">
    <property type="nucleotide sequence ID" value="NZ_CP021434.1"/>
</dbReference>
<proteinExistence type="predicted"/>
<organism evidence="1 2">
    <name type="scientific">Tumebacillus avium</name>
    <dbReference type="NCBI Taxonomy" id="1903704"/>
    <lineage>
        <taxon>Bacteria</taxon>
        <taxon>Bacillati</taxon>
        <taxon>Bacillota</taxon>
        <taxon>Bacilli</taxon>
        <taxon>Bacillales</taxon>
        <taxon>Alicyclobacillaceae</taxon>
        <taxon>Tumebacillus</taxon>
    </lineage>
</organism>
<dbReference type="Proteomes" id="UP000195437">
    <property type="component" value="Chromosome"/>
</dbReference>
<protein>
    <submittedName>
        <fullName evidence="1">Uncharacterized protein</fullName>
    </submittedName>
</protein>
<dbReference type="EMBL" id="CP021434">
    <property type="protein sequence ID" value="ARU61002.1"/>
    <property type="molecule type" value="Genomic_DNA"/>
</dbReference>
<accession>A0A1Y0IKH9</accession>
<dbReference type="OrthoDB" id="2382311at2"/>
<sequence length="59" mass="6671">MQMPAFLTRFTMKQQLVEPEAVNKVISPLTVPALLRIGQQPQSPALLVTMRHQMKEPIS</sequence>
<reference evidence="2" key="1">
    <citation type="submission" date="2017-05" db="EMBL/GenBank/DDBJ databases">
        <authorList>
            <person name="Sung H."/>
        </authorList>
    </citation>
    <scope>NUCLEOTIDE SEQUENCE [LARGE SCALE GENOMIC DNA]</scope>
    <source>
        <strain evidence="2">AR23208</strain>
    </source>
</reference>
<gene>
    <name evidence="1" type="ORF">CBW65_07805</name>
</gene>
<name>A0A1Y0IKH9_9BACL</name>
<evidence type="ECO:0000313" key="2">
    <source>
        <dbReference type="Proteomes" id="UP000195437"/>
    </source>
</evidence>